<dbReference type="Pfam" id="PF05014">
    <property type="entry name" value="Nuc_deoxyrib_tr"/>
    <property type="match status" value="1"/>
</dbReference>
<dbReference type="Proteomes" id="UP000029488">
    <property type="component" value="Plasmid pMP1046B"/>
</dbReference>
<dbReference type="EMBL" id="LXZO01000024">
    <property type="protein sequence ID" value="PAY49881.1"/>
    <property type="molecule type" value="Genomic_DNA"/>
</dbReference>
<protein>
    <submittedName>
        <fullName evidence="2">Nucleoside 2-deoxyribosyltransferase</fullName>
    </submittedName>
    <submittedName>
        <fullName evidence="1">Nucleoside deoxyribosyltransferase</fullName>
    </submittedName>
</protein>
<reference evidence="1 3" key="1">
    <citation type="journal article" date="2014" name="BMC Genomics">
        <title>Unusual genome complexity in Lactobacillus salivarius JCM1046.</title>
        <authorList>
            <person name="Raftis E.J."/>
            <person name="Forde B.M."/>
            <person name="Claesson M.J."/>
            <person name="O'Toole P.W."/>
        </authorList>
    </citation>
    <scope>NUCLEOTIDE SEQUENCE [LARGE SCALE GENOMIC DNA]</scope>
    <source>
        <strain evidence="1 3">JCM1046</strain>
        <plasmid evidence="1 3">pMP1046B</plasmid>
    </source>
</reference>
<keyword evidence="1" id="KW-0614">Plasmid</keyword>
<dbReference type="EMBL" id="CP007648">
    <property type="protein sequence ID" value="AIR11686.1"/>
    <property type="molecule type" value="Genomic_DNA"/>
</dbReference>
<keyword evidence="1" id="KW-0808">Transferase</keyword>
<dbReference type="KEGG" id="lsj:LSJ_3069"/>
<reference evidence="2 4" key="2">
    <citation type="submission" date="2016-05" db="EMBL/GenBank/DDBJ databases">
        <authorList>
            <person name="Lee J.-Y."/>
            <person name="Kim E.B."/>
            <person name="Choi Y.-J."/>
        </authorList>
    </citation>
    <scope>NUCLEOTIDE SEQUENCE [LARGE SCALE GENOMIC DNA]</scope>
    <source>
        <strain evidence="2 4">KLA006</strain>
    </source>
</reference>
<accession>A0A089QL61</accession>
<evidence type="ECO:0000313" key="4">
    <source>
        <dbReference type="Proteomes" id="UP000218139"/>
    </source>
</evidence>
<dbReference type="GO" id="GO:0016740">
    <property type="term" value="F:transferase activity"/>
    <property type="evidence" value="ECO:0007669"/>
    <property type="project" value="UniProtKB-KW"/>
</dbReference>
<organism evidence="1 3">
    <name type="scientific">Ligilactobacillus salivarius</name>
    <dbReference type="NCBI Taxonomy" id="1624"/>
    <lineage>
        <taxon>Bacteria</taxon>
        <taxon>Bacillati</taxon>
        <taxon>Bacillota</taxon>
        <taxon>Bacilli</taxon>
        <taxon>Lactobacillales</taxon>
        <taxon>Lactobacillaceae</taxon>
        <taxon>Ligilactobacillus</taxon>
    </lineage>
</organism>
<dbReference type="Proteomes" id="UP000218139">
    <property type="component" value="Unassembled WGS sequence"/>
</dbReference>
<evidence type="ECO:0000313" key="1">
    <source>
        <dbReference type="EMBL" id="AIR11686.1"/>
    </source>
</evidence>
<geneLocation type="plasmid" evidence="1 3">
    <name>pMP1046B</name>
</geneLocation>
<gene>
    <name evidence="2" type="ORF">A8C52_11800</name>
    <name evidence="1" type="ORF">LSJ_3069</name>
</gene>
<evidence type="ECO:0000313" key="3">
    <source>
        <dbReference type="Proteomes" id="UP000029488"/>
    </source>
</evidence>
<dbReference type="AlphaFoldDB" id="A0A089QL61"/>
<dbReference type="Gene3D" id="3.40.50.450">
    <property type="match status" value="1"/>
</dbReference>
<name>A0A089QL61_9LACO</name>
<proteinExistence type="predicted"/>
<sequence length="157" mass="17611">MPPVKAYIGCSWFSDKQTEHMKAGIEAIKANPSVSWEYSHYPLAHQYKGMDVNNNPEIMLDKEWQMATVSADIEGIKGCELGIMLYVPSEPDDGQAWEMGNLYGHGKQCVVVIPDDEVHEPLNLMVACGTTRIIKLSELATFDFRHVVADVYDGEVY</sequence>
<dbReference type="InterPro" id="IPR007710">
    <property type="entry name" value="Nucleoside_deoxyribTrfase"/>
</dbReference>
<evidence type="ECO:0000313" key="2">
    <source>
        <dbReference type="EMBL" id="PAY49881.1"/>
    </source>
</evidence>
<dbReference type="SUPFAM" id="SSF52309">
    <property type="entry name" value="N-(deoxy)ribosyltransferase-like"/>
    <property type="match status" value="1"/>
</dbReference>